<accession>A0ACC2JA57</accession>
<keyword evidence="2" id="KW-1185">Reference proteome</keyword>
<protein>
    <submittedName>
        <fullName evidence="1">Uncharacterized protein</fullName>
    </submittedName>
</protein>
<evidence type="ECO:0000313" key="1">
    <source>
        <dbReference type="EMBL" id="KAJ8124238.1"/>
    </source>
</evidence>
<reference evidence="1" key="1">
    <citation type="submission" date="2022-12" db="EMBL/GenBank/DDBJ databases">
        <title>Genome Sequence of Lasiodiplodia mahajangana.</title>
        <authorList>
            <person name="Buettner E."/>
        </authorList>
    </citation>
    <scope>NUCLEOTIDE SEQUENCE</scope>
    <source>
        <strain evidence="1">VT137</strain>
    </source>
</reference>
<sequence length="641" mass="70710">MARPRASLTEQVPCLLNYLKLSSEPALRYSSPKPFISYRNLHNFVRRFTIPTLNKNPHLKPIVAIILPNGPLLAAAIVAVSNTYIAAPINPAAGPEQVRSDLQLSGACAIVTCHSEAYTLQLEQNGLDIFYVEEDRDVGLRIHEEESISTQTLRRPTPNGPRDIAVILFTSGTSGNRKVVPITVATILHGVQLVINSWGLTRQDICLNMMPLYHVGGIIRNLFAPLFSGGSTICCPSFDPNLFWDQVEDVQPTWYYASPTMHSLILDEVTSRPEALERSQIRLVCNAAGSLLPALAERIRDTFQCIVLPSYGMTECMPISTPPLAYSLDRPGTSGIVTGPELAIMDAADNQVDSFVPGRICLRGSPLFHGYLKSDGSLDKSAFNSQGWFDTGDIGYLDQDGYLYITGRSKEVINRGGELISPFEVENAIITVAAREDSPIFGRISQALAFSVRHETLQEVVGIVLVTPPGQPRVDLRCLHESLRSSLQSVKWPVVIVYMDDVPKRNNKVLRVRLGERLNIPCIDDDTPFPDRHHVALCPPPETELSVSIPSNLCHITPCEALREIEQALPPTLEIYIEAHPETGVLNAYLAPRSNDCNAPEDEDMAALKNTLFAKIDGKATSTRPSSRSSSGQPRPRRRRR</sequence>
<dbReference type="EMBL" id="JAPUUL010003189">
    <property type="protein sequence ID" value="KAJ8124238.1"/>
    <property type="molecule type" value="Genomic_DNA"/>
</dbReference>
<dbReference type="Proteomes" id="UP001153332">
    <property type="component" value="Unassembled WGS sequence"/>
</dbReference>
<comment type="caution">
    <text evidence="1">The sequence shown here is derived from an EMBL/GenBank/DDBJ whole genome shotgun (WGS) entry which is preliminary data.</text>
</comment>
<gene>
    <name evidence="1" type="ORF">O1611_g9403</name>
</gene>
<organism evidence="1 2">
    <name type="scientific">Lasiodiplodia mahajangana</name>
    <dbReference type="NCBI Taxonomy" id="1108764"/>
    <lineage>
        <taxon>Eukaryota</taxon>
        <taxon>Fungi</taxon>
        <taxon>Dikarya</taxon>
        <taxon>Ascomycota</taxon>
        <taxon>Pezizomycotina</taxon>
        <taxon>Dothideomycetes</taxon>
        <taxon>Dothideomycetes incertae sedis</taxon>
        <taxon>Botryosphaeriales</taxon>
        <taxon>Botryosphaeriaceae</taxon>
        <taxon>Lasiodiplodia</taxon>
    </lineage>
</organism>
<proteinExistence type="predicted"/>
<evidence type="ECO:0000313" key="2">
    <source>
        <dbReference type="Proteomes" id="UP001153332"/>
    </source>
</evidence>
<name>A0ACC2JA57_9PEZI</name>